<dbReference type="InterPro" id="IPR028202">
    <property type="entry name" value="Reductase_C"/>
</dbReference>
<keyword evidence="4" id="KW-0560">Oxidoreductase</keyword>
<dbReference type="PRINTS" id="PR00411">
    <property type="entry name" value="PNDRDTASEI"/>
</dbReference>
<comment type="caution">
    <text evidence="7">The sequence shown here is derived from an EMBL/GenBank/DDBJ whole genome shotgun (WGS) entry which is preliminary data.</text>
</comment>
<evidence type="ECO:0000313" key="7">
    <source>
        <dbReference type="EMBL" id="MFC2925394.1"/>
    </source>
</evidence>
<keyword evidence="2" id="KW-0285">Flavoprotein</keyword>
<keyword evidence="3" id="KW-0274">FAD</keyword>
<accession>A0ABV6ZVC8</accession>
<keyword evidence="8" id="KW-1185">Reference proteome</keyword>
<dbReference type="InterPro" id="IPR036188">
    <property type="entry name" value="FAD/NAD-bd_sf"/>
</dbReference>
<evidence type="ECO:0000259" key="5">
    <source>
        <dbReference type="Pfam" id="PF07992"/>
    </source>
</evidence>
<dbReference type="Gene3D" id="3.30.390.30">
    <property type="match status" value="1"/>
</dbReference>
<evidence type="ECO:0000256" key="3">
    <source>
        <dbReference type="ARBA" id="ARBA00022827"/>
    </source>
</evidence>
<evidence type="ECO:0000313" key="8">
    <source>
        <dbReference type="Proteomes" id="UP001595379"/>
    </source>
</evidence>
<dbReference type="Pfam" id="PF14759">
    <property type="entry name" value="Reductase_C"/>
    <property type="match status" value="1"/>
</dbReference>
<evidence type="ECO:0000256" key="4">
    <source>
        <dbReference type="ARBA" id="ARBA00023002"/>
    </source>
</evidence>
<dbReference type="PANTHER" id="PTHR43557:SF2">
    <property type="entry name" value="RIESKE DOMAIN-CONTAINING PROTEIN-RELATED"/>
    <property type="match status" value="1"/>
</dbReference>
<feature type="domain" description="FAD/NAD(P)-binding" evidence="5">
    <location>
        <begin position="5"/>
        <end position="298"/>
    </location>
</feature>
<comment type="cofactor">
    <cofactor evidence="1">
        <name>FAD</name>
        <dbReference type="ChEBI" id="CHEBI:57692"/>
    </cofactor>
</comment>
<reference evidence="8" key="1">
    <citation type="journal article" date="2019" name="Int. J. Syst. Evol. Microbiol.">
        <title>The Global Catalogue of Microorganisms (GCM) 10K type strain sequencing project: providing services to taxonomists for standard genome sequencing and annotation.</title>
        <authorList>
            <consortium name="The Broad Institute Genomics Platform"/>
            <consortium name="The Broad Institute Genome Sequencing Center for Infectious Disease"/>
            <person name="Wu L."/>
            <person name="Ma J."/>
        </authorList>
    </citation>
    <scope>NUCLEOTIDE SEQUENCE [LARGE SCALE GENOMIC DNA]</scope>
    <source>
        <strain evidence="8">KCTC 52487</strain>
    </source>
</reference>
<feature type="domain" description="Reductase C-terminal" evidence="6">
    <location>
        <begin position="317"/>
        <end position="400"/>
    </location>
</feature>
<dbReference type="InterPro" id="IPR050446">
    <property type="entry name" value="FAD-oxidoreductase/Apoptosis"/>
</dbReference>
<name>A0ABV6ZVC8_9PROT</name>
<dbReference type="SUPFAM" id="SSF51905">
    <property type="entry name" value="FAD/NAD(P)-binding domain"/>
    <property type="match status" value="2"/>
</dbReference>
<dbReference type="Pfam" id="PF07992">
    <property type="entry name" value="Pyr_redox_2"/>
    <property type="match status" value="1"/>
</dbReference>
<dbReference type="PRINTS" id="PR00368">
    <property type="entry name" value="FADPNR"/>
</dbReference>
<gene>
    <name evidence="7" type="ORF">ACFOOR_04670</name>
</gene>
<dbReference type="RefSeq" id="WP_343164981.1">
    <property type="nucleotide sequence ID" value="NZ_JBHRSV010000002.1"/>
</dbReference>
<dbReference type="Gene3D" id="3.50.50.60">
    <property type="entry name" value="FAD/NAD(P)-binding domain"/>
    <property type="match status" value="2"/>
</dbReference>
<dbReference type="SUPFAM" id="SSF55424">
    <property type="entry name" value="FAD/NAD-linked reductases, dimerisation (C-terminal) domain"/>
    <property type="match status" value="1"/>
</dbReference>
<protein>
    <submittedName>
        <fullName evidence="7">NAD(P)/FAD-dependent oxidoreductase</fullName>
    </submittedName>
</protein>
<dbReference type="EMBL" id="JBHRSV010000002">
    <property type="protein sequence ID" value="MFC2925394.1"/>
    <property type="molecule type" value="Genomic_DNA"/>
</dbReference>
<organism evidence="7 8">
    <name type="scientific">Hyphobacterium vulgare</name>
    <dbReference type="NCBI Taxonomy" id="1736751"/>
    <lineage>
        <taxon>Bacteria</taxon>
        <taxon>Pseudomonadati</taxon>
        <taxon>Pseudomonadota</taxon>
        <taxon>Alphaproteobacteria</taxon>
        <taxon>Maricaulales</taxon>
        <taxon>Maricaulaceae</taxon>
        <taxon>Hyphobacterium</taxon>
    </lineage>
</organism>
<evidence type="ECO:0000256" key="1">
    <source>
        <dbReference type="ARBA" id="ARBA00001974"/>
    </source>
</evidence>
<dbReference type="InterPro" id="IPR016156">
    <property type="entry name" value="FAD/NAD-linked_Rdtase_dimer_sf"/>
</dbReference>
<dbReference type="PANTHER" id="PTHR43557">
    <property type="entry name" value="APOPTOSIS-INDUCING FACTOR 1"/>
    <property type="match status" value="1"/>
</dbReference>
<proteinExistence type="predicted"/>
<evidence type="ECO:0000256" key="2">
    <source>
        <dbReference type="ARBA" id="ARBA00022630"/>
    </source>
</evidence>
<dbReference type="Proteomes" id="UP001595379">
    <property type="component" value="Unassembled WGS sequence"/>
</dbReference>
<evidence type="ECO:0000259" key="6">
    <source>
        <dbReference type="Pfam" id="PF14759"/>
    </source>
</evidence>
<dbReference type="InterPro" id="IPR023753">
    <property type="entry name" value="FAD/NAD-binding_dom"/>
</dbReference>
<sequence>MTDAIVILGAGQAGVQLADSLKREGCDRPVIMIGEETDAPYQRPPLSKTYLLGSFAEERLPLRAPDFYEGHGIDLRLGVKAEAIDRTAKTIRLSTGEDLAFGTLVIATGTRVRVPPIPGIDGPKVFALRSLADSRKIKAALETAKHAAVIGGGFIGLETASAIAKMGVKVTVVEMLDRLMRRAVGPRISSFFHELHAGHGVDIRYGVGVQSVGDAGTVTLDNGDSLDTDLVILGAGVVPNCELAAEAGLACNNGIDTDEYGRTADRDIYAIGDCAHHMNTFAGRRIRLESIQNAADQARALAKTLAGTPTAYSEVPWFWSDQYDAKLQMAGLSEGADESVVRGDPASGSFSVFYFRDGRVIAADSVRAPADHMAMRRILAKPDPALTPEEAADTGFDLKTRM</sequence>